<dbReference type="KEGG" id="cgrn:4412665_00442"/>
<evidence type="ECO:0000259" key="2">
    <source>
        <dbReference type="Pfam" id="PF07811"/>
    </source>
</evidence>
<keyword evidence="1" id="KW-0812">Transmembrane</keyword>
<organism evidence="3 4">
    <name type="scientific">Cutibacterium granulosum</name>
    <dbReference type="NCBI Taxonomy" id="33011"/>
    <lineage>
        <taxon>Bacteria</taxon>
        <taxon>Bacillati</taxon>
        <taxon>Actinomycetota</taxon>
        <taxon>Actinomycetes</taxon>
        <taxon>Propionibacteriales</taxon>
        <taxon>Propionibacteriaceae</taxon>
        <taxon>Cutibacterium</taxon>
    </lineage>
</organism>
<keyword evidence="1" id="KW-1133">Transmembrane helix</keyword>
<evidence type="ECO:0000256" key="1">
    <source>
        <dbReference type="SAM" id="Phobius"/>
    </source>
</evidence>
<evidence type="ECO:0000313" key="3">
    <source>
        <dbReference type="EMBL" id="SNV30576.1"/>
    </source>
</evidence>
<protein>
    <recommendedName>
        <fullName evidence="2">TadE-like domain-containing protein</fullName>
    </recommendedName>
</protein>
<sequence length="164" mass="17783">MNPLLVTWATSARAWVGTSRMNSLWTGLSRAHLFRARPVRETRVTRRDERGLSESVQWALVWPVVMMAIAAAIQTVLVLQARSVAIEAARAAVHADAMLGSTPSDAPRAASQVCAGSGVSQLHVHTDRHARIVRVDVDVQAARFFPAGRFTTVRAHAVAPKEGT</sequence>
<dbReference type="InterPro" id="IPR012495">
    <property type="entry name" value="TadE-like_dom"/>
</dbReference>
<reference evidence="3 4" key="1">
    <citation type="submission" date="2017-06" db="EMBL/GenBank/DDBJ databases">
        <authorList>
            <consortium name="Pathogen Informatics"/>
        </authorList>
    </citation>
    <scope>NUCLEOTIDE SEQUENCE [LARGE SCALE GENOMIC DNA]</scope>
    <source>
        <strain evidence="3 4">NCTC11865</strain>
    </source>
</reference>
<feature type="transmembrane region" description="Helical" evidence="1">
    <location>
        <begin position="60"/>
        <end position="79"/>
    </location>
</feature>
<evidence type="ECO:0000313" key="4">
    <source>
        <dbReference type="Proteomes" id="UP000215332"/>
    </source>
</evidence>
<dbReference type="RefSeq" id="WP_021105295.1">
    <property type="nucleotide sequence ID" value="NZ_LT906441.1"/>
</dbReference>
<dbReference type="Pfam" id="PF07811">
    <property type="entry name" value="TadE"/>
    <property type="match status" value="1"/>
</dbReference>
<dbReference type="EMBL" id="LT906441">
    <property type="protein sequence ID" value="SNV30576.1"/>
    <property type="molecule type" value="Genomic_DNA"/>
</dbReference>
<dbReference type="AlphaFoldDB" id="A0A239W942"/>
<keyword evidence="1" id="KW-0472">Membrane</keyword>
<proteinExistence type="predicted"/>
<feature type="domain" description="TadE-like" evidence="2">
    <location>
        <begin position="55"/>
        <end position="93"/>
    </location>
</feature>
<dbReference type="Proteomes" id="UP000215332">
    <property type="component" value="Chromosome 1"/>
</dbReference>
<name>A0A239W942_9ACTN</name>
<gene>
    <name evidence="3" type="ORF">SAMEA4412665_00442</name>
</gene>
<accession>A0A239W942</accession>